<feature type="transmembrane region" description="Helical" evidence="1">
    <location>
        <begin position="334"/>
        <end position="356"/>
    </location>
</feature>
<dbReference type="STRING" id="4829.A0A168MF17"/>
<evidence type="ECO:0000256" key="1">
    <source>
        <dbReference type="SAM" id="Phobius"/>
    </source>
</evidence>
<keyword evidence="1" id="KW-0812">Transmembrane</keyword>
<evidence type="ECO:0000313" key="3">
    <source>
        <dbReference type="EMBL" id="SAL98408.1"/>
    </source>
</evidence>
<reference evidence="3" key="1">
    <citation type="submission" date="2016-04" db="EMBL/GenBank/DDBJ databases">
        <authorList>
            <person name="Evans L.H."/>
            <person name="Alamgir A."/>
            <person name="Owens N."/>
            <person name="Weber N.D."/>
            <person name="Virtaneva K."/>
            <person name="Barbian K."/>
            <person name="Babar A."/>
            <person name="Rosenke K."/>
        </authorList>
    </citation>
    <scope>NUCLEOTIDE SEQUENCE [LARGE SCALE GENOMIC DNA]</scope>
    <source>
        <strain evidence="3">CBS 101.48</strain>
    </source>
</reference>
<sequence length="375" mass="41514">MWAKLWSLGLALLLVSTIPSIQGQNAGFDTTVDRYSAVPVFQSNDSLFTMTYNKWYKVITNKVLNQSYIVTYGGQPLASDFPLNGSIFVNGNSNNQTTLGVSGSPSAYAYLEGTLFRRPRPCHLTLLQWPDYNDNTHGAYHSGAKTIAVTLYERNQWALVTSRYFASLISDAGMTVFNGTMQTLHEADVVLDVSPTDSFANGYSTWLLLVDSYDHATQVFTSKKNVYRIDGLTNRDGALDWTERAPSRPDLMIQDIIHMVYPTYDVNYRWTWLRNFAKGDSPRSSLLAYPSCTDQAKMFAGGCQFGSYSPGDSTTGQNTPYSPSAGGLSTSAKIGTIVGVILVVLGIGGGIGFFCYRKKQQQTNPERTFYKMNDI</sequence>
<feature type="signal peptide" evidence="2">
    <location>
        <begin position="1"/>
        <end position="23"/>
    </location>
</feature>
<keyword evidence="4" id="KW-1185">Reference proteome</keyword>
<keyword evidence="1" id="KW-1133">Transmembrane helix</keyword>
<evidence type="ECO:0000256" key="2">
    <source>
        <dbReference type="SAM" id="SignalP"/>
    </source>
</evidence>
<accession>A0A168MF17</accession>
<dbReference type="PANTHER" id="PTHR38360">
    <property type="entry name" value="OS03G0120000 PROTEIN"/>
    <property type="match status" value="1"/>
</dbReference>
<dbReference type="Proteomes" id="UP000078561">
    <property type="component" value="Unassembled WGS sequence"/>
</dbReference>
<keyword evidence="1" id="KW-0472">Membrane</keyword>
<dbReference type="PANTHER" id="PTHR38360:SF1">
    <property type="entry name" value="F12P19.7"/>
    <property type="match status" value="1"/>
</dbReference>
<evidence type="ECO:0000313" key="4">
    <source>
        <dbReference type="Proteomes" id="UP000078561"/>
    </source>
</evidence>
<protein>
    <submittedName>
        <fullName evidence="3">Uncharacterized protein</fullName>
    </submittedName>
</protein>
<keyword evidence="2" id="KW-0732">Signal</keyword>
<gene>
    <name evidence="3" type="primary">ABSGL_03937.1 scaffold 4693</name>
</gene>
<proteinExistence type="predicted"/>
<name>A0A168MF17_ABSGL</name>
<dbReference type="OrthoDB" id="409848at2759"/>
<dbReference type="AlphaFoldDB" id="A0A168MF17"/>
<dbReference type="InParanoid" id="A0A168MF17"/>
<dbReference type="EMBL" id="LT552071">
    <property type="protein sequence ID" value="SAL98408.1"/>
    <property type="molecule type" value="Genomic_DNA"/>
</dbReference>
<organism evidence="3">
    <name type="scientific">Absidia glauca</name>
    <name type="common">Pin mould</name>
    <dbReference type="NCBI Taxonomy" id="4829"/>
    <lineage>
        <taxon>Eukaryota</taxon>
        <taxon>Fungi</taxon>
        <taxon>Fungi incertae sedis</taxon>
        <taxon>Mucoromycota</taxon>
        <taxon>Mucoromycotina</taxon>
        <taxon>Mucoromycetes</taxon>
        <taxon>Mucorales</taxon>
        <taxon>Cunninghamellaceae</taxon>
        <taxon>Absidia</taxon>
    </lineage>
</organism>
<feature type="chain" id="PRO_5007899000" evidence="2">
    <location>
        <begin position="24"/>
        <end position="375"/>
    </location>
</feature>